<protein>
    <recommendedName>
        <fullName evidence="4">NAB domain-containing protein</fullName>
    </recommendedName>
</protein>
<accession>A0AA86SZ14</accession>
<evidence type="ECO:0000256" key="1">
    <source>
        <dbReference type="ARBA" id="ARBA00023054"/>
    </source>
</evidence>
<sequence>MTKRSLTTEMECNVRQMLKLIEDDGDSFAQKAEMYYKKRPELISLVEEFYRGYKSLVERFDHNTSLCDLQSQASGVSDCGSETPSSMPSPSPRKMGHRISTNRAAGVFLARL</sequence>
<evidence type="ECO:0000259" key="4">
    <source>
        <dbReference type="PROSITE" id="PS51774"/>
    </source>
</evidence>
<gene>
    <name evidence="5" type="ORF">AYBTSS11_LOCUS18294</name>
</gene>
<proteinExistence type="inferred from homology"/>
<reference evidence="5" key="1">
    <citation type="submission" date="2023-10" db="EMBL/GenBank/DDBJ databases">
        <authorList>
            <person name="Domelevo Entfellner J.-B."/>
        </authorList>
    </citation>
    <scope>NUCLEOTIDE SEQUENCE</scope>
</reference>
<dbReference type="Gramene" id="rna-AYBTSS11_LOCUS18294">
    <property type="protein sequence ID" value="CAJ1960619.1"/>
    <property type="gene ID" value="gene-AYBTSS11_LOCUS18294"/>
</dbReference>
<dbReference type="Pfam" id="PF07765">
    <property type="entry name" value="KIP1"/>
    <property type="match status" value="1"/>
</dbReference>
<dbReference type="PANTHER" id="PTHR32258">
    <property type="entry name" value="PROTEIN NETWORKED 4A"/>
    <property type="match status" value="1"/>
</dbReference>
<feature type="region of interest" description="Disordered" evidence="3">
    <location>
        <begin position="74"/>
        <end position="98"/>
    </location>
</feature>
<organism evidence="5 6">
    <name type="scientific">Sphenostylis stenocarpa</name>
    <dbReference type="NCBI Taxonomy" id="92480"/>
    <lineage>
        <taxon>Eukaryota</taxon>
        <taxon>Viridiplantae</taxon>
        <taxon>Streptophyta</taxon>
        <taxon>Embryophyta</taxon>
        <taxon>Tracheophyta</taxon>
        <taxon>Spermatophyta</taxon>
        <taxon>Magnoliopsida</taxon>
        <taxon>eudicotyledons</taxon>
        <taxon>Gunneridae</taxon>
        <taxon>Pentapetalae</taxon>
        <taxon>rosids</taxon>
        <taxon>fabids</taxon>
        <taxon>Fabales</taxon>
        <taxon>Fabaceae</taxon>
        <taxon>Papilionoideae</taxon>
        <taxon>50 kb inversion clade</taxon>
        <taxon>NPAAA clade</taxon>
        <taxon>indigoferoid/millettioid clade</taxon>
        <taxon>Phaseoleae</taxon>
        <taxon>Sphenostylis</taxon>
    </lineage>
</organism>
<dbReference type="PROSITE" id="PS51774">
    <property type="entry name" value="NAB"/>
    <property type="match status" value="1"/>
</dbReference>
<dbReference type="Proteomes" id="UP001189624">
    <property type="component" value="Chromosome 6"/>
</dbReference>
<dbReference type="EMBL" id="OY731403">
    <property type="protein sequence ID" value="CAJ1960619.1"/>
    <property type="molecule type" value="Genomic_DNA"/>
</dbReference>
<dbReference type="GO" id="GO:0005774">
    <property type="term" value="C:vacuolar membrane"/>
    <property type="evidence" value="ECO:0007669"/>
    <property type="project" value="TreeGrafter"/>
</dbReference>
<name>A0AA86SZ14_9FABA</name>
<comment type="similarity">
    <text evidence="2">Belongs to the NET family.</text>
</comment>
<evidence type="ECO:0000313" key="5">
    <source>
        <dbReference type="EMBL" id="CAJ1960619.1"/>
    </source>
</evidence>
<evidence type="ECO:0000313" key="6">
    <source>
        <dbReference type="Proteomes" id="UP001189624"/>
    </source>
</evidence>
<evidence type="ECO:0000256" key="3">
    <source>
        <dbReference type="SAM" id="MobiDB-lite"/>
    </source>
</evidence>
<dbReference type="InterPro" id="IPR011684">
    <property type="entry name" value="NAB"/>
</dbReference>
<keyword evidence="6" id="KW-1185">Reference proteome</keyword>
<evidence type="ECO:0000256" key="2">
    <source>
        <dbReference type="ARBA" id="ARBA00038006"/>
    </source>
</evidence>
<dbReference type="InterPro" id="IPR051861">
    <property type="entry name" value="NET_actin-binding_domain"/>
</dbReference>
<dbReference type="AlphaFoldDB" id="A0AA86SZ14"/>
<feature type="domain" description="NAB" evidence="4">
    <location>
        <begin position="1"/>
        <end position="67"/>
    </location>
</feature>
<dbReference type="PANTHER" id="PTHR32258:SF21">
    <property type="entry name" value="KINASE INTERACTING (KIP1-LIKE) FAMILY PROTEIN"/>
    <property type="match status" value="1"/>
</dbReference>
<dbReference type="GO" id="GO:0003779">
    <property type="term" value="F:actin binding"/>
    <property type="evidence" value="ECO:0007669"/>
    <property type="project" value="InterPro"/>
</dbReference>
<feature type="compositionally biased region" description="Polar residues" evidence="3">
    <location>
        <begin position="74"/>
        <end position="83"/>
    </location>
</feature>
<keyword evidence="1" id="KW-0175">Coiled coil</keyword>